<dbReference type="Proteomes" id="UP000319619">
    <property type="component" value="Unassembled WGS sequence"/>
</dbReference>
<evidence type="ECO:0000256" key="11">
    <source>
        <dbReference type="HAMAP-Rule" id="MF_00118"/>
    </source>
</evidence>
<evidence type="ECO:0000256" key="7">
    <source>
        <dbReference type="ARBA" id="ARBA00029554"/>
    </source>
</evidence>
<evidence type="ECO:0000313" key="13">
    <source>
        <dbReference type="EMBL" id="TKJ40430.1"/>
    </source>
</evidence>
<evidence type="ECO:0000313" key="15">
    <source>
        <dbReference type="Proteomes" id="UP000319619"/>
    </source>
</evidence>
<dbReference type="InterPro" id="IPR004541">
    <property type="entry name" value="Transl_elong_EFTu/EF1A_bac/org"/>
</dbReference>
<dbReference type="FunFam" id="2.40.30.10:FF:000001">
    <property type="entry name" value="Elongation factor Tu"/>
    <property type="match status" value="1"/>
</dbReference>
<accession>A0A532UZX1</accession>
<keyword evidence="11" id="KW-0963">Cytoplasm</keyword>
<keyword evidence="5 11" id="KW-0648">Protein biosynthesis</keyword>
<keyword evidence="4 11" id="KW-0378">Hydrolase</keyword>
<dbReference type="InterPro" id="IPR009001">
    <property type="entry name" value="Transl_elong_EF1A/Init_IF2_C"/>
</dbReference>
<dbReference type="PROSITE" id="PS51722">
    <property type="entry name" value="G_TR_2"/>
    <property type="match status" value="1"/>
</dbReference>
<protein>
    <recommendedName>
        <fullName evidence="7 11">Elongation factor Tu</fullName>
        <shortName evidence="11">EF-Tu</shortName>
        <ecNumber evidence="11">3.6.5.3</ecNumber>
    </recommendedName>
</protein>
<dbReference type="GO" id="GO:0005829">
    <property type="term" value="C:cytosol"/>
    <property type="evidence" value="ECO:0007669"/>
    <property type="project" value="TreeGrafter"/>
</dbReference>
<evidence type="ECO:0000256" key="6">
    <source>
        <dbReference type="ARBA" id="ARBA00023134"/>
    </source>
</evidence>
<dbReference type="CDD" id="cd01884">
    <property type="entry name" value="EF_Tu"/>
    <property type="match status" value="1"/>
</dbReference>
<dbReference type="SUPFAM" id="SSF50447">
    <property type="entry name" value="Translation proteins"/>
    <property type="match status" value="1"/>
</dbReference>
<evidence type="ECO:0000256" key="9">
    <source>
        <dbReference type="ARBA" id="ARBA00063778"/>
    </source>
</evidence>
<keyword evidence="3 11" id="KW-0251">Elongation factor</keyword>
<dbReference type="EMBL" id="NJBN01000005">
    <property type="protein sequence ID" value="TKJ40442.1"/>
    <property type="molecule type" value="Genomic_DNA"/>
</dbReference>
<gene>
    <name evidence="11 14" type="primary">tuf</name>
    <name evidence="13" type="ORF">CEE37_08910</name>
    <name evidence="14" type="ORF">CEE37_08980</name>
</gene>
<dbReference type="PANTHER" id="PTHR43721">
    <property type="entry name" value="ELONGATION FACTOR TU-RELATED"/>
    <property type="match status" value="1"/>
</dbReference>
<evidence type="ECO:0000256" key="1">
    <source>
        <dbReference type="ARBA" id="ARBA00007249"/>
    </source>
</evidence>
<proteinExistence type="inferred from homology"/>
<dbReference type="PANTHER" id="PTHR43721:SF22">
    <property type="entry name" value="ELONGATION FACTOR TU, MITOCHONDRIAL"/>
    <property type="match status" value="1"/>
</dbReference>
<dbReference type="Gene3D" id="3.40.50.300">
    <property type="entry name" value="P-loop containing nucleotide triphosphate hydrolases"/>
    <property type="match status" value="1"/>
</dbReference>
<feature type="binding site" evidence="11">
    <location>
        <begin position="81"/>
        <end position="85"/>
    </location>
    <ligand>
        <name>GTP</name>
        <dbReference type="ChEBI" id="CHEBI:37565"/>
    </ligand>
</feature>
<dbReference type="EMBL" id="NJBN01000005">
    <property type="protein sequence ID" value="TKJ40430.1"/>
    <property type="molecule type" value="Genomic_DNA"/>
</dbReference>
<evidence type="ECO:0000256" key="4">
    <source>
        <dbReference type="ARBA" id="ARBA00022801"/>
    </source>
</evidence>
<dbReference type="InterPro" id="IPR009000">
    <property type="entry name" value="Transl_B-barrel_sf"/>
</dbReference>
<dbReference type="InterPro" id="IPR033720">
    <property type="entry name" value="EFTU_2"/>
</dbReference>
<evidence type="ECO:0000256" key="10">
    <source>
        <dbReference type="ARBA" id="ARBA00064283"/>
    </source>
</evidence>
<comment type="function">
    <text evidence="8">May play an important regulatory role in cell growth and in the bacterial response to nutrient deprivation.</text>
</comment>
<comment type="similarity">
    <text evidence="1 11">Belongs to the TRAFAC class translation factor GTPase superfamily. Classic translation factor GTPase family. EF-Tu/EF-1A subfamily.</text>
</comment>
<dbReference type="Pfam" id="PF00009">
    <property type="entry name" value="GTP_EFTU"/>
    <property type="match status" value="1"/>
</dbReference>
<dbReference type="InterPro" id="IPR004160">
    <property type="entry name" value="Transl_elong_EFTu/EF1A_C"/>
</dbReference>
<feature type="binding site" evidence="11">
    <location>
        <position position="26"/>
    </location>
    <ligand>
        <name>Mg(2+)</name>
        <dbReference type="ChEBI" id="CHEBI:18420"/>
    </ligand>
</feature>
<dbReference type="Pfam" id="PF03144">
    <property type="entry name" value="GTP_EFTU_D2"/>
    <property type="match status" value="1"/>
</dbReference>
<dbReference type="InterPro" id="IPR000795">
    <property type="entry name" value="T_Tr_GTP-bd_dom"/>
</dbReference>
<dbReference type="Pfam" id="PF03143">
    <property type="entry name" value="GTP_EFTU_D3"/>
    <property type="match status" value="1"/>
</dbReference>
<keyword evidence="11" id="KW-0460">Magnesium</keyword>
<dbReference type="AlphaFoldDB" id="A0A532UZX1"/>
<dbReference type="InterPro" id="IPR004161">
    <property type="entry name" value="EFTu-like_2"/>
</dbReference>
<evidence type="ECO:0000313" key="14">
    <source>
        <dbReference type="EMBL" id="TKJ40442.1"/>
    </source>
</evidence>
<evidence type="ECO:0000256" key="2">
    <source>
        <dbReference type="ARBA" id="ARBA00022741"/>
    </source>
</evidence>
<dbReference type="PRINTS" id="PR00315">
    <property type="entry name" value="ELONGATNFCT"/>
</dbReference>
<evidence type="ECO:0000256" key="5">
    <source>
        <dbReference type="ARBA" id="ARBA00022917"/>
    </source>
</evidence>
<dbReference type="NCBIfam" id="NF009372">
    <property type="entry name" value="PRK12735.1"/>
    <property type="match status" value="1"/>
</dbReference>
<name>A0A532UZX1_UNCL8</name>
<comment type="subcellular location">
    <subcellularLocation>
        <location evidence="11">Cytoplasm</location>
    </subcellularLocation>
</comment>
<sequence length="396" mass="43641">MAKAKFERTKPHVNIGTIGHVDHGKTTLTAAITQILSAKGLAEAKSYDEIDNAPEEKARGLTINVHHAEYETEARHYAHVDCPGHADFVKNMVTGAAQMDGAILVVSAADGPMPQTREHVLLARQVNVPYLVVFMNKVDQVDDPELLELVELEVRELLSQYKFPGDDVPVIMGSALEALSNIEDADKTKCVMELMDAVDSYIPTPEREVDKPFLMPVEDVFSITGRGTVATGRVERGRIHVSDQVELVGLGVKRKTVCTGVEMFRKLLDDGQAGDNVGLLLRGVEKTEIERGMVIAKPGSIEPHTKFNCEVYVLTKEEGGRHKPFFNGYRPQFYFRTTDVTGMVELEKGVEMIMPGDNVQMEIELISPIAMEDGLRFAIREGGRTIGAGVVTKILE</sequence>
<dbReference type="InterPro" id="IPR050055">
    <property type="entry name" value="EF-Tu_GTPase"/>
</dbReference>
<keyword evidence="2 11" id="KW-0547">Nucleotide-binding</keyword>
<dbReference type="GO" id="GO:0003924">
    <property type="term" value="F:GTPase activity"/>
    <property type="evidence" value="ECO:0007669"/>
    <property type="project" value="UniProtKB-UniRule"/>
</dbReference>
<dbReference type="FunFam" id="3.40.50.300:FF:000003">
    <property type="entry name" value="Elongation factor Tu"/>
    <property type="match status" value="1"/>
</dbReference>
<dbReference type="NCBIfam" id="TIGR00231">
    <property type="entry name" value="small_GTP"/>
    <property type="match status" value="1"/>
</dbReference>
<dbReference type="GO" id="GO:0003746">
    <property type="term" value="F:translation elongation factor activity"/>
    <property type="evidence" value="ECO:0007669"/>
    <property type="project" value="UniProtKB-UniRule"/>
</dbReference>
<feature type="binding site" evidence="11">
    <location>
        <begin position="136"/>
        <end position="139"/>
    </location>
    <ligand>
        <name>GTP</name>
        <dbReference type="ChEBI" id="CHEBI:37565"/>
    </ligand>
</feature>
<comment type="catalytic activity">
    <reaction evidence="11">
        <text>GTP + H2O = GDP + phosphate + H(+)</text>
        <dbReference type="Rhea" id="RHEA:19669"/>
        <dbReference type="ChEBI" id="CHEBI:15377"/>
        <dbReference type="ChEBI" id="CHEBI:15378"/>
        <dbReference type="ChEBI" id="CHEBI:37565"/>
        <dbReference type="ChEBI" id="CHEBI:43474"/>
        <dbReference type="ChEBI" id="CHEBI:58189"/>
        <dbReference type="EC" id="3.6.5.3"/>
    </reaction>
</comment>
<dbReference type="InterPro" id="IPR041709">
    <property type="entry name" value="EF-Tu_GTP-bd"/>
</dbReference>
<dbReference type="InterPro" id="IPR005225">
    <property type="entry name" value="Small_GTP-bd"/>
</dbReference>
<dbReference type="NCBIfam" id="NF000766">
    <property type="entry name" value="PRK00049.1"/>
    <property type="match status" value="1"/>
</dbReference>
<keyword evidence="6 11" id="KW-0342">GTP-binding</keyword>
<organism evidence="14 15">
    <name type="scientific">candidate division LCP-89 bacterium B3_LCP</name>
    <dbReference type="NCBI Taxonomy" id="2012998"/>
    <lineage>
        <taxon>Bacteria</taxon>
        <taxon>Pseudomonadati</taxon>
        <taxon>Bacteria division LCP-89</taxon>
    </lineage>
</organism>
<dbReference type="GO" id="GO:0005525">
    <property type="term" value="F:GTP binding"/>
    <property type="evidence" value="ECO:0007669"/>
    <property type="project" value="UniProtKB-UniRule"/>
</dbReference>
<dbReference type="CDD" id="cd03697">
    <property type="entry name" value="EFTU_II"/>
    <property type="match status" value="1"/>
</dbReference>
<evidence type="ECO:0000256" key="3">
    <source>
        <dbReference type="ARBA" id="ARBA00022768"/>
    </source>
</evidence>
<dbReference type="NCBIfam" id="TIGR00485">
    <property type="entry name" value="EF-Tu"/>
    <property type="match status" value="1"/>
</dbReference>
<comment type="subunit">
    <text evidence="10">(Microbial infection) Upon infection by bacteriophage Qbeta, part of the viral RNA-dependent RNA polymerase complex, the other subunits are the viral replicase catalytic subunit (AC P14647), host ribosomal protein S1 and EF-Ts.</text>
</comment>
<dbReference type="NCBIfam" id="NF009373">
    <property type="entry name" value="PRK12736.1"/>
    <property type="match status" value="1"/>
</dbReference>
<dbReference type="InterPro" id="IPR027417">
    <property type="entry name" value="P-loop_NTPase"/>
</dbReference>
<evidence type="ECO:0000256" key="8">
    <source>
        <dbReference type="ARBA" id="ARBA00058140"/>
    </source>
</evidence>
<dbReference type="HAMAP" id="MF_00118_B">
    <property type="entry name" value="EF_Tu_B"/>
    <property type="match status" value="1"/>
</dbReference>
<feature type="domain" description="Tr-type G" evidence="12">
    <location>
        <begin position="10"/>
        <end position="206"/>
    </location>
</feature>
<dbReference type="Gene3D" id="2.40.30.10">
    <property type="entry name" value="Translation factors"/>
    <property type="match status" value="2"/>
</dbReference>
<dbReference type="SUPFAM" id="SSF52540">
    <property type="entry name" value="P-loop containing nucleoside triphosphate hydrolases"/>
    <property type="match status" value="1"/>
</dbReference>
<comment type="subunit">
    <text evidence="9">Monomer. Heterotetramer composed of two EF-Ts.EF-Tu dimer complexes.</text>
</comment>
<reference evidence="14 15" key="1">
    <citation type="submission" date="2017-06" db="EMBL/GenBank/DDBJ databases">
        <title>Novel microbial phyla capable of carbon fixation and sulfur reduction in deep-sea sediments.</title>
        <authorList>
            <person name="Huang J."/>
            <person name="Baker B."/>
            <person name="Wang Y."/>
        </authorList>
    </citation>
    <scope>NUCLEOTIDE SEQUENCE [LARGE SCALE GENOMIC DNA]</scope>
    <source>
        <strain evidence="14">B3_LCP</strain>
    </source>
</reference>
<dbReference type="CDD" id="cd03707">
    <property type="entry name" value="EFTU_III"/>
    <property type="match status" value="1"/>
</dbReference>
<dbReference type="EC" id="3.6.5.3" evidence="11"/>
<comment type="function">
    <text evidence="11">GTP hydrolase that promotes the GTP-dependent binding of aminoacyl-tRNA to the A-site of ribosomes during protein biosynthesis.</text>
</comment>
<comment type="caution">
    <text evidence="14">The sequence shown here is derived from an EMBL/GenBank/DDBJ whole genome shotgun (WGS) entry which is preliminary data.</text>
</comment>
<dbReference type="SUPFAM" id="SSF50465">
    <property type="entry name" value="EF-Tu/eEF-1alpha/eIF2-gamma C-terminal domain"/>
    <property type="match status" value="1"/>
</dbReference>
<keyword evidence="11" id="KW-0479">Metal-binding</keyword>
<feature type="binding site" evidence="11">
    <location>
        <begin position="19"/>
        <end position="26"/>
    </location>
    <ligand>
        <name>GTP</name>
        <dbReference type="ChEBI" id="CHEBI:37565"/>
    </ligand>
</feature>
<evidence type="ECO:0000259" key="12">
    <source>
        <dbReference type="PROSITE" id="PS51722"/>
    </source>
</evidence>
<dbReference type="GO" id="GO:0000287">
    <property type="term" value="F:magnesium ion binding"/>
    <property type="evidence" value="ECO:0007669"/>
    <property type="project" value="UniProtKB-UniRule"/>
</dbReference>